<feature type="region of interest" description="Disordered" evidence="2">
    <location>
        <begin position="131"/>
        <end position="233"/>
    </location>
</feature>
<dbReference type="SUPFAM" id="SSF57959">
    <property type="entry name" value="Leucine zipper domain"/>
    <property type="match status" value="1"/>
</dbReference>
<reference evidence="3 4" key="1">
    <citation type="submission" date="2024-01" db="EMBL/GenBank/DDBJ databases">
        <title>A draft genome for the cacao thread blight pathogen Marasmiellus scandens.</title>
        <authorList>
            <person name="Baruah I.K."/>
            <person name="Leung J."/>
            <person name="Bukari Y."/>
            <person name="Amoako-Attah I."/>
            <person name="Meinhardt L.W."/>
            <person name="Bailey B.A."/>
            <person name="Cohen S.P."/>
        </authorList>
    </citation>
    <scope>NUCLEOTIDE SEQUENCE [LARGE SCALE GENOMIC DNA]</scope>
    <source>
        <strain evidence="3 4">GH-19</strain>
    </source>
</reference>
<feature type="compositionally biased region" description="Polar residues" evidence="2">
    <location>
        <begin position="187"/>
        <end position="200"/>
    </location>
</feature>
<feature type="coiled-coil region" evidence="1">
    <location>
        <begin position="24"/>
        <end position="58"/>
    </location>
</feature>
<accession>A0ABR1J1V3</accession>
<name>A0ABR1J1V3_9AGAR</name>
<dbReference type="CDD" id="cd14688">
    <property type="entry name" value="bZIP_YAP"/>
    <property type="match status" value="1"/>
</dbReference>
<organism evidence="3 4">
    <name type="scientific">Marasmiellus scandens</name>
    <dbReference type="NCBI Taxonomy" id="2682957"/>
    <lineage>
        <taxon>Eukaryota</taxon>
        <taxon>Fungi</taxon>
        <taxon>Dikarya</taxon>
        <taxon>Basidiomycota</taxon>
        <taxon>Agaricomycotina</taxon>
        <taxon>Agaricomycetes</taxon>
        <taxon>Agaricomycetidae</taxon>
        <taxon>Agaricales</taxon>
        <taxon>Marasmiineae</taxon>
        <taxon>Omphalotaceae</taxon>
        <taxon>Marasmiellus</taxon>
    </lineage>
</organism>
<dbReference type="EMBL" id="JBANRG010000039">
    <property type="protein sequence ID" value="KAK7448063.1"/>
    <property type="molecule type" value="Genomic_DNA"/>
</dbReference>
<protein>
    <recommendedName>
        <fullName evidence="5">BZIP domain-containing protein</fullName>
    </recommendedName>
</protein>
<keyword evidence="4" id="KW-1185">Reference proteome</keyword>
<dbReference type="Proteomes" id="UP001498398">
    <property type="component" value="Unassembled WGS sequence"/>
</dbReference>
<proteinExistence type="predicted"/>
<sequence>MVRGRKRDATAPLTRSLILQRDYRARKAQYIADLEAKVRRYEEQNEKLMKEVEDLRTQLYRREVQRGDRLAFTPSNGDVGKVSTVSNFSTRGPKHGKIKAHALSDVLGHLSLASSSIQHFQQVTLRSQYSGLPESSRSISTSPEGSSHPLPIQNSSSVASSFASSSRSSISDSGSHLAGPENPRFDLTSSLPLHSTQQTASSPLSSEISRSPSRHSSVPESYSPDASQYWDHNASTHTDENTQVFHAVGMMENRPSSLSMVRPPAYQSSLDASNCRRMPGQSNLRTTAHQFSSFDMGNQLPPINQPTVPMHHDMRQEPYDRAMMHSSADIRTTWV</sequence>
<feature type="compositionally biased region" description="Polar residues" evidence="2">
    <location>
        <begin position="131"/>
        <end position="145"/>
    </location>
</feature>
<evidence type="ECO:0000256" key="2">
    <source>
        <dbReference type="SAM" id="MobiDB-lite"/>
    </source>
</evidence>
<evidence type="ECO:0000313" key="4">
    <source>
        <dbReference type="Proteomes" id="UP001498398"/>
    </source>
</evidence>
<keyword evidence="1" id="KW-0175">Coiled coil</keyword>
<evidence type="ECO:0000313" key="3">
    <source>
        <dbReference type="EMBL" id="KAK7448063.1"/>
    </source>
</evidence>
<dbReference type="Gene3D" id="1.20.5.170">
    <property type="match status" value="1"/>
</dbReference>
<dbReference type="InterPro" id="IPR046347">
    <property type="entry name" value="bZIP_sf"/>
</dbReference>
<feature type="compositionally biased region" description="Low complexity" evidence="2">
    <location>
        <begin position="201"/>
        <end position="224"/>
    </location>
</feature>
<evidence type="ECO:0000256" key="1">
    <source>
        <dbReference type="SAM" id="Coils"/>
    </source>
</evidence>
<comment type="caution">
    <text evidence="3">The sequence shown here is derived from an EMBL/GenBank/DDBJ whole genome shotgun (WGS) entry which is preliminary data.</text>
</comment>
<evidence type="ECO:0008006" key="5">
    <source>
        <dbReference type="Google" id="ProtNLM"/>
    </source>
</evidence>
<feature type="compositionally biased region" description="Low complexity" evidence="2">
    <location>
        <begin position="155"/>
        <end position="175"/>
    </location>
</feature>
<gene>
    <name evidence="3" type="ORF">VKT23_013819</name>
</gene>